<dbReference type="InterPro" id="IPR036527">
    <property type="entry name" value="SCP2_sterol-bd_dom_sf"/>
</dbReference>
<accession>A0A0F9SM96</accession>
<dbReference type="InterPro" id="IPR003033">
    <property type="entry name" value="SCP2_sterol-bd_dom"/>
</dbReference>
<dbReference type="PANTHER" id="PTHR38693">
    <property type="entry name" value="UBIQUINONE BIOSYNTHESIS PROTEIN UBIJ"/>
    <property type="match status" value="1"/>
</dbReference>
<organism evidence="2">
    <name type="scientific">marine sediment metagenome</name>
    <dbReference type="NCBI Taxonomy" id="412755"/>
    <lineage>
        <taxon>unclassified sequences</taxon>
        <taxon>metagenomes</taxon>
        <taxon>ecological metagenomes</taxon>
    </lineage>
</organism>
<protein>
    <recommendedName>
        <fullName evidence="1">SCP2 domain-containing protein</fullName>
    </recommendedName>
</protein>
<evidence type="ECO:0000259" key="1">
    <source>
        <dbReference type="Pfam" id="PF02036"/>
    </source>
</evidence>
<dbReference type="Pfam" id="PF02036">
    <property type="entry name" value="SCP2"/>
    <property type="match status" value="1"/>
</dbReference>
<gene>
    <name evidence="2" type="ORF">LCGC14_0453170</name>
</gene>
<dbReference type="EMBL" id="LAZR01000454">
    <property type="protein sequence ID" value="KKN68239.1"/>
    <property type="molecule type" value="Genomic_DNA"/>
</dbReference>
<dbReference type="GO" id="GO:0006744">
    <property type="term" value="P:ubiquinone biosynthetic process"/>
    <property type="evidence" value="ECO:0007669"/>
    <property type="project" value="InterPro"/>
</dbReference>
<dbReference type="AlphaFoldDB" id="A0A0F9SM96"/>
<dbReference type="InterPro" id="IPR038989">
    <property type="entry name" value="UbiJ"/>
</dbReference>
<feature type="domain" description="SCP2" evidence="1">
    <location>
        <begin position="15"/>
        <end position="111"/>
    </location>
</feature>
<name>A0A0F9SM96_9ZZZZ</name>
<dbReference type="HAMAP" id="MF_02215">
    <property type="entry name" value="UbiJ"/>
    <property type="match status" value="1"/>
</dbReference>
<evidence type="ECO:0000313" key="2">
    <source>
        <dbReference type="EMBL" id="KKN68239.1"/>
    </source>
</evidence>
<proteinExistence type="inferred from homology"/>
<dbReference type="PANTHER" id="PTHR38693:SF1">
    <property type="entry name" value="UBIQUINONE BIOSYNTHESIS ACCESSORY FACTOR UBIJ"/>
    <property type="match status" value="1"/>
</dbReference>
<comment type="caution">
    <text evidence="2">The sequence shown here is derived from an EMBL/GenBank/DDBJ whole genome shotgun (WGS) entry which is preliminary data.</text>
</comment>
<reference evidence="2" key="1">
    <citation type="journal article" date="2015" name="Nature">
        <title>Complex archaea that bridge the gap between prokaryotes and eukaryotes.</title>
        <authorList>
            <person name="Spang A."/>
            <person name="Saw J.H."/>
            <person name="Jorgensen S.L."/>
            <person name="Zaremba-Niedzwiedzka K."/>
            <person name="Martijn J."/>
            <person name="Lind A.E."/>
            <person name="van Eijk R."/>
            <person name="Schleper C."/>
            <person name="Guy L."/>
            <person name="Ettema T.J."/>
        </authorList>
    </citation>
    <scope>NUCLEOTIDE SEQUENCE</scope>
</reference>
<dbReference type="SUPFAM" id="SSF55718">
    <property type="entry name" value="SCP-like"/>
    <property type="match status" value="1"/>
</dbReference>
<sequence length="207" mass="22584">MLPAALLAAAQRSIEAALQRDALTAKRLGSLSGKVILVSAREPSWQLYLLPANGSIQLRAEYAGESDCQLSAPSSVLAKLLISKDRKALLQNPELELTGDSQVLINLQNIISDLRLDGEAELARWLGPVPAHAIGSLLRRSHQWGKDSRDSLRLTLGEYLTEESRQLVGNAEARASAELLHEMRLQLDRLEARVALLSPTNLDIPDA</sequence>